<reference evidence="2" key="1">
    <citation type="submission" date="2021-01" db="EMBL/GenBank/DDBJ databases">
        <title>Chromosome-level genome assembly of a human fungal pathogen reveals clustering of transcriptionally co-regulated genes.</title>
        <authorList>
            <person name="Voorhies M."/>
            <person name="Cohen S."/>
            <person name="Shea T.P."/>
            <person name="Petrus S."/>
            <person name="Munoz J.F."/>
            <person name="Poplawski S."/>
            <person name="Goldman W.E."/>
            <person name="Michael T."/>
            <person name="Cuomo C.A."/>
            <person name="Sil A."/>
            <person name="Beyhan S."/>
        </authorList>
    </citation>
    <scope>NUCLEOTIDE SEQUENCE</scope>
    <source>
        <strain evidence="2">H88</strain>
    </source>
</reference>
<sequence length="59" mass="6896">MKKPNKKTHKQYEETIPQPSAHPHRSSSPCPAQADPMLVRYVTLDKGHWQMQQHKSYVL</sequence>
<evidence type="ECO:0000256" key="1">
    <source>
        <dbReference type="SAM" id="MobiDB-lite"/>
    </source>
</evidence>
<dbReference type="AlphaFoldDB" id="A0A8A1LKH3"/>
<dbReference type="VEuPathDB" id="FungiDB:I7I53_00043"/>
<evidence type="ECO:0000313" key="3">
    <source>
        <dbReference type="Proteomes" id="UP000663419"/>
    </source>
</evidence>
<gene>
    <name evidence="2" type="ORF">I7I53_00043</name>
</gene>
<proteinExistence type="predicted"/>
<name>A0A8A1LKH3_AJEC8</name>
<evidence type="ECO:0000313" key="2">
    <source>
        <dbReference type="EMBL" id="QSS52954.1"/>
    </source>
</evidence>
<organism evidence="2 3">
    <name type="scientific">Ajellomyces capsulatus (strain H88)</name>
    <name type="common">Darling's disease fungus</name>
    <name type="synonym">Histoplasma capsulatum</name>
    <dbReference type="NCBI Taxonomy" id="544711"/>
    <lineage>
        <taxon>Eukaryota</taxon>
        <taxon>Fungi</taxon>
        <taxon>Dikarya</taxon>
        <taxon>Ascomycota</taxon>
        <taxon>Pezizomycotina</taxon>
        <taxon>Eurotiomycetes</taxon>
        <taxon>Eurotiomycetidae</taxon>
        <taxon>Onygenales</taxon>
        <taxon>Ajellomycetaceae</taxon>
        <taxon>Histoplasma</taxon>
    </lineage>
</organism>
<feature type="region of interest" description="Disordered" evidence="1">
    <location>
        <begin position="1"/>
        <end position="34"/>
    </location>
</feature>
<dbReference type="EMBL" id="CP069104">
    <property type="protein sequence ID" value="QSS52954.1"/>
    <property type="molecule type" value="Genomic_DNA"/>
</dbReference>
<protein>
    <submittedName>
        <fullName evidence="2">Uncharacterized protein</fullName>
    </submittedName>
</protein>
<accession>A0A8A1LKH3</accession>
<dbReference type="Proteomes" id="UP000663419">
    <property type="component" value="Chromosome 3"/>
</dbReference>